<dbReference type="GO" id="GO:0051209">
    <property type="term" value="P:release of sequestered calcium ion into cytosol"/>
    <property type="evidence" value="ECO:0007669"/>
    <property type="project" value="UniProtKB-UniRule"/>
</dbReference>
<comment type="domain">
    <text evidence="2">The receptor contains a calcium channel in its C-terminal extremity. Its large N-terminal cytoplasmic region has the ligand-binding site in the N-terminus and modulatory sites in the middle portion immediately upstream of the channel region.</text>
</comment>
<keyword evidence="2" id="KW-0675">Receptor</keyword>
<organism evidence="4 5">
    <name type="scientific">Rhynocoris fuscipes</name>
    <dbReference type="NCBI Taxonomy" id="488301"/>
    <lineage>
        <taxon>Eukaryota</taxon>
        <taxon>Metazoa</taxon>
        <taxon>Ecdysozoa</taxon>
        <taxon>Arthropoda</taxon>
        <taxon>Hexapoda</taxon>
        <taxon>Insecta</taxon>
        <taxon>Pterygota</taxon>
        <taxon>Neoptera</taxon>
        <taxon>Paraneoptera</taxon>
        <taxon>Hemiptera</taxon>
        <taxon>Heteroptera</taxon>
        <taxon>Panheteroptera</taxon>
        <taxon>Cimicomorpha</taxon>
        <taxon>Reduviidae</taxon>
        <taxon>Harpactorinae</taxon>
        <taxon>Harpactorini</taxon>
        <taxon>Rhynocoris</taxon>
    </lineage>
</organism>
<evidence type="ECO:0000313" key="5">
    <source>
        <dbReference type="Proteomes" id="UP001461498"/>
    </source>
</evidence>
<dbReference type="PANTHER" id="PTHR13715:SF102">
    <property type="entry name" value="INOSITOL 1,4,5-TRISPHOSPHATE RECEPTOR"/>
    <property type="match status" value="1"/>
</dbReference>
<keyword evidence="2" id="KW-0256">Endoplasmic reticulum</keyword>
<dbReference type="Pfam" id="PF08709">
    <property type="entry name" value="Ins145_P3_rec"/>
    <property type="match status" value="1"/>
</dbReference>
<evidence type="ECO:0000256" key="2">
    <source>
        <dbReference type="RuleBase" id="RU368044"/>
    </source>
</evidence>
<evidence type="ECO:0000259" key="3">
    <source>
        <dbReference type="PROSITE" id="PS50919"/>
    </source>
</evidence>
<comment type="similarity">
    <text evidence="2">Belongs to the InsP3 receptor family.</text>
</comment>
<dbReference type="GO" id="GO:0005886">
    <property type="term" value="C:plasma membrane"/>
    <property type="evidence" value="ECO:0007669"/>
    <property type="project" value="TreeGrafter"/>
</dbReference>
<dbReference type="GO" id="GO:0070679">
    <property type="term" value="F:inositol 1,4,5 trisphosphate binding"/>
    <property type="evidence" value="ECO:0007669"/>
    <property type="project" value="UniProtKB-UniRule"/>
</dbReference>
<dbReference type="InterPro" id="IPR036300">
    <property type="entry name" value="MIR_dom_sf"/>
</dbReference>
<reference evidence="4 5" key="1">
    <citation type="submission" date="2022-12" db="EMBL/GenBank/DDBJ databases">
        <title>Chromosome-level genome assembly of true bugs.</title>
        <authorList>
            <person name="Ma L."/>
            <person name="Li H."/>
        </authorList>
    </citation>
    <scope>NUCLEOTIDE SEQUENCE [LARGE SCALE GENOMIC DNA]</scope>
    <source>
        <strain evidence="4">Lab_2022b</strain>
    </source>
</reference>
<dbReference type="Pfam" id="PF02815">
    <property type="entry name" value="MIR"/>
    <property type="match status" value="1"/>
</dbReference>
<accession>A0AAW1CLZ8</accession>
<comment type="subunit">
    <text evidence="2">Homotetramer.</text>
</comment>
<evidence type="ECO:0000313" key="4">
    <source>
        <dbReference type="EMBL" id="KAK9497517.1"/>
    </source>
</evidence>
<dbReference type="PROSITE" id="PS50919">
    <property type="entry name" value="MIR"/>
    <property type="match status" value="2"/>
</dbReference>
<feature type="domain" description="MIR" evidence="3">
    <location>
        <begin position="116"/>
        <end position="170"/>
    </location>
</feature>
<dbReference type="GO" id="GO:0035091">
    <property type="term" value="F:phosphatidylinositol binding"/>
    <property type="evidence" value="ECO:0007669"/>
    <property type="project" value="TreeGrafter"/>
</dbReference>
<sequence>MAEIIGSATFLHQGDIVSLYAEGSVCGFLSTLGLVDDRTVVCPEAGDLANPPKKFRDCLFKMCPMNRYSAQKQFWKAAKQNSSSTSPTDAVLLKRLHHAAEIEKKQNESENKKLLGTVVQYGSVVQLLHLKSNKYLTVNKRLPALLEKNAMRVYLDANGNEGSWFYILPYYKLRSTGDNVVVGDKVIMNPVNAGQQVLHVSANYDLSDNPGCKEVNVVNTNTPWKVNLFMEHQENQDEILKGGDVIRLFHAEQEKFLTMDEYKKKQHVFLRTTGRTSATAATSSKALWEVEV</sequence>
<dbReference type="Proteomes" id="UP001461498">
    <property type="component" value="Unassembled WGS sequence"/>
</dbReference>
<dbReference type="InterPro" id="IPR016093">
    <property type="entry name" value="MIR_motif"/>
</dbReference>
<comment type="subcellular location">
    <subcellularLocation>
        <location evidence="2">Endoplasmic reticulum membrane</location>
        <topology evidence="2">Multi-pass membrane protein</topology>
    </subcellularLocation>
</comment>
<evidence type="ECO:0000256" key="1">
    <source>
        <dbReference type="ARBA" id="ARBA00022737"/>
    </source>
</evidence>
<dbReference type="Gene3D" id="2.80.10.50">
    <property type="match status" value="2"/>
</dbReference>
<dbReference type="AlphaFoldDB" id="A0AAW1CLZ8"/>
<keyword evidence="2" id="KW-0813">Transport</keyword>
<keyword evidence="2" id="KW-0472">Membrane</keyword>
<dbReference type="InterPro" id="IPR015925">
    <property type="entry name" value="Ryanodine_IP3_receptor"/>
</dbReference>
<dbReference type="InterPro" id="IPR014821">
    <property type="entry name" value="Ins145_P3_rcpt"/>
</dbReference>
<comment type="caution">
    <text evidence="4">The sequence shown here is derived from an EMBL/GenBank/DDBJ whole genome shotgun (WGS) entry which is preliminary data.</text>
</comment>
<dbReference type="PANTHER" id="PTHR13715">
    <property type="entry name" value="RYANODINE RECEPTOR AND IP3 RECEPTOR"/>
    <property type="match status" value="1"/>
</dbReference>
<keyword evidence="1" id="KW-0677">Repeat</keyword>
<keyword evidence="2" id="KW-0107">Calcium channel</keyword>
<keyword evidence="2" id="KW-0406">Ion transport</keyword>
<keyword evidence="2" id="KW-0106">Calcium</keyword>
<keyword evidence="2" id="KW-0109">Calcium transport</keyword>
<name>A0AAW1CLZ8_9HEMI</name>
<dbReference type="FunFam" id="2.80.10.50:FF:000002">
    <property type="entry name" value="Inositol 1,4,5-trisphosphate receptor type 2"/>
    <property type="match status" value="1"/>
</dbReference>
<proteinExistence type="inferred from homology"/>
<dbReference type="GO" id="GO:0016529">
    <property type="term" value="C:sarcoplasmic reticulum"/>
    <property type="evidence" value="ECO:0007669"/>
    <property type="project" value="TreeGrafter"/>
</dbReference>
<dbReference type="GO" id="GO:0030667">
    <property type="term" value="C:secretory granule membrane"/>
    <property type="evidence" value="ECO:0007669"/>
    <property type="project" value="TreeGrafter"/>
</dbReference>
<dbReference type="SMART" id="SM00472">
    <property type="entry name" value="MIR"/>
    <property type="match status" value="3"/>
</dbReference>
<keyword evidence="5" id="KW-1185">Reference proteome</keyword>
<dbReference type="SUPFAM" id="SSF82109">
    <property type="entry name" value="MIR domain"/>
    <property type="match status" value="1"/>
</dbReference>
<dbReference type="InterPro" id="IPR000493">
    <property type="entry name" value="InsP3_rcpt"/>
</dbReference>
<dbReference type="GO" id="GO:0005509">
    <property type="term" value="F:calcium ion binding"/>
    <property type="evidence" value="ECO:0007669"/>
    <property type="project" value="TreeGrafter"/>
</dbReference>
<keyword evidence="2" id="KW-1071">Ligand-gated ion channel</keyword>
<protein>
    <recommendedName>
        <fullName evidence="2">Inositol 1,4,5-trisphosphate receptor</fullName>
    </recommendedName>
</protein>
<comment type="function">
    <text evidence="2">Receptor for inositol 1,4,5-trisphosphate, a second messenger that mediates the release of intracellular calcium.</text>
</comment>
<keyword evidence="2" id="KW-0407">Ion channel</keyword>
<dbReference type="PRINTS" id="PR00779">
    <property type="entry name" value="INSP3RECEPTR"/>
</dbReference>
<feature type="domain" description="MIR" evidence="3">
    <location>
        <begin position="237"/>
        <end position="292"/>
    </location>
</feature>
<gene>
    <name evidence="4" type="ORF">O3M35_004222</name>
</gene>
<dbReference type="GO" id="GO:0005789">
    <property type="term" value="C:endoplasmic reticulum membrane"/>
    <property type="evidence" value="ECO:0007669"/>
    <property type="project" value="UniProtKB-SubCell"/>
</dbReference>
<dbReference type="EMBL" id="JAPXFL010000014">
    <property type="protein sequence ID" value="KAK9497517.1"/>
    <property type="molecule type" value="Genomic_DNA"/>
</dbReference>
<dbReference type="GO" id="GO:0005220">
    <property type="term" value="F:inositol 1,4,5-trisphosphate-gated calcium channel activity"/>
    <property type="evidence" value="ECO:0007669"/>
    <property type="project" value="UniProtKB-UniRule"/>
</dbReference>